<keyword evidence="2" id="KW-1185">Reference proteome</keyword>
<sequence length="116" mass="13259">MSVNLSIKHSDMTVKASTFLCELADIHRPQSAGSNDKLQSRLRRSFAQCLACKTSSNLASSKQRTFFHMSAVFPKWVVANFKQDFYLAFFQKWLSSCNFTKKSKSVECSTHCFPFK</sequence>
<protein>
    <submittedName>
        <fullName evidence="1">Uncharacterized protein</fullName>
    </submittedName>
</protein>
<gene>
    <name evidence="1" type="ORF">ILYODFUR_037226</name>
</gene>
<dbReference type="Proteomes" id="UP001482620">
    <property type="component" value="Unassembled WGS sequence"/>
</dbReference>
<name>A0ABV0VKQ1_9TELE</name>
<comment type="caution">
    <text evidence="1">The sequence shown here is derived from an EMBL/GenBank/DDBJ whole genome shotgun (WGS) entry which is preliminary data.</text>
</comment>
<reference evidence="1 2" key="1">
    <citation type="submission" date="2021-06" db="EMBL/GenBank/DDBJ databases">
        <authorList>
            <person name="Palmer J.M."/>
        </authorList>
    </citation>
    <scope>NUCLEOTIDE SEQUENCE [LARGE SCALE GENOMIC DNA]</scope>
    <source>
        <strain evidence="2">if_2019</strain>
        <tissue evidence="1">Muscle</tissue>
    </source>
</reference>
<evidence type="ECO:0000313" key="1">
    <source>
        <dbReference type="EMBL" id="MEQ2257679.1"/>
    </source>
</evidence>
<evidence type="ECO:0000313" key="2">
    <source>
        <dbReference type="Proteomes" id="UP001482620"/>
    </source>
</evidence>
<accession>A0ABV0VKQ1</accession>
<organism evidence="1 2">
    <name type="scientific">Ilyodon furcidens</name>
    <name type="common">goldbreast splitfin</name>
    <dbReference type="NCBI Taxonomy" id="33524"/>
    <lineage>
        <taxon>Eukaryota</taxon>
        <taxon>Metazoa</taxon>
        <taxon>Chordata</taxon>
        <taxon>Craniata</taxon>
        <taxon>Vertebrata</taxon>
        <taxon>Euteleostomi</taxon>
        <taxon>Actinopterygii</taxon>
        <taxon>Neopterygii</taxon>
        <taxon>Teleostei</taxon>
        <taxon>Neoteleostei</taxon>
        <taxon>Acanthomorphata</taxon>
        <taxon>Ovalentaria</taxon>
        <taxon>Atherinomorphae</taxon>
        <taxon>Cyprinodontiformes</taxon>
        <taxon>Goodeidae</taxon>
        <taxon>Ilyodon</taxon>
    </lineage>
</organism>
<dbReference type="EMBL" id="JAHRIQ010112334">
    <property type="protein sequence ID" value="MEQ2257679.1"/>
    <property type="molecule type" value="Genomic_DNA"/>
</dbReference>
<proteinExistence type="predicted"/>